<evidence type="ECO:0000256" key="3">
    <source>
        <dbReference type="ARBA" id="ARBA00023133"/>
    </source>
</evidence>
<dbReference type="InterPro" id="IPR019772">
    <property type="entry name" value="Ferrochelatase_AS"/>
</dbReference>
<dbReference type="Proteomes" id="UP001163687">
    <property type="component" value="Chromosome"/>
</dbReference>
<keyword evidence="3 7" id="KW-0350">Heme biosynthesis</keyword>
<keyword evidence="4 7" id="KW-0456">Lyase</keyword>
<accession>A0AA35CPB3</accession>
<dbReference type="KEGG" id="cmic:caldi_33980"/>
<keyword evidence="10" id="KW-1185">Reference proteome</keyword>
<evidence type="ECO:0000256" key="5">
    <source>
        <dbReference type="ARBA" id="ARBA00023244"/>
    </source>
</evidence>
<evidence type="ECO:0000256" key="6">
    <source>
        <dbReference type="ARBA" id="ARBA00024536"/>
    </source>
</evidence>
<dbReference type="Gene3D" id="3.40.50.1400">
    <property type="match status" value="2"/>
</dbReference>
<dbReference type="GO" id="GO:0046872">
    <property type="term" value="F:metal ion binding"/>
    <property type="evidence" value="ECO:0007669"/>
    <property type="project" value="UniProtKB-UniRule"/>
</dbReference>
<dbReference type="GO" id="GO:0005737">
    <property type="term" value="C:cytoplasm"/>
    <property type="evidence" value="ECO:0007669"/>
    <property type="project" value="UniProtKB-SubCell"/>
</dbReference>
<evidence type="ECO:0000256" key="2">
    <source>
        <dbReference type="ARBA" id="ARBA00023004"/>
    </source>
</evidence>
<comment type="caution">
    <text evidence="7">Lacks conserved residue(s) required for the propagation of feature annotation.</text>
</comment>
<keyword evidence="7 8" id="KW-0963">Cytoplasm</keyword>
<organism evidence="9 10">
    <name type="scientific">Caldinitratiruptor microaerophilus</name>
    <dbReference type="NCBI Taxonomy" id="671077"/>
    <lineage>
        <taxon>Bacteria</taxon>
        <taxon>Bacillati</taxon>
        <taxon>Bacillota</taxon>
        <taxon>Clostridia</taxon>
        <taxon>Eubacteriales</taxon>
        <taxon>Symbiobacteriaceae</taxon>
        <taxon>Caldinitratiruptor</taxon>
    </lineage>
</organism>
<dbReference type="CDD" id="cd03411">
    <property type="entry name" value="Ferrochelatase_N"/>
    <property type="match status" value="1"/>
</dbReference>
<comment type="subcellular location">
    <subcellularLocation>
        <location evidence="7 8">Cytoplasm</location>
    </subcellularLocation>
</comment>
<feature type="binding site" evidence="7">
    <location>
        <position position="124"/>
    </location>
    <ligand>
        <name>Fe-coproporphyrin III</name>
        <dbReference type="ChEBI" id="CHEBI:68438"/>
    </ligand>
</feature>
<dbReference type="SUPFAM" id="SSF53800">
    <property type="entry name" value="Chelatase"/>
    <property type="match status" value="1"/>
</dbReference>
<comment type="function">
    <text evidence="7 8">Involved in coproporphyrin-dependent heme b biosynthesis. Catalyzes the insertion of ferrous iron into coproporphyrin III to form Fe-coproporphyrin III.</text>
</comment>
<proteinExistence type="inferred from homology"/>
<dbReference type="RefSeq" id="WP_264842899.1">
    <property type="nucleotide sequence ID" value="NZ_AP025628.1"/>
</dbReference>
<dbReference type="EC" id="4.99.1.9" evidence="7"/>
<gene>
    <name evidence="9" type="primary">hemH</name>
    <name evidence="7" type="synonym">cpfC</name>
    <name evidence="9" type="ORF">caldi_33980</name>
</gene>
<reference evidence="9" key="1">
    <citation type="submission" date="2022-03" db="EMBL/GenBank/DDBJ databases">
        <title>Complete genome sequence of Caldinitratiruptor microaerophilus.</title>
        <authorList>
            <person name="Mukaiyama R."/>
            <person name="Nishiyama T."/>
            <person name="Ueda K."/>
        </authorList>
    </citation>
    <scope>NUCLEOTIDE SEQUENCE</scope>
    <source>
        <strain evidence="9">JCM 16183</strain>
    </source>
</reference>
<evidence type="ECO:0000256" key="7">
    <source>
        <dbReference type="HAMAP-Rule" id="MF_00323"/>
    </source>
</evidence>
<keyword evidence="5 7" id="KW-0627">Porphyrin biosynthesis</keyword>
<dbReference type="Pfam" id="PF00762">
    <property type="entry name" value="Ferrochelatase"/>
    <property type="match status" value="1"/>
</dbReference>
<dbReference type="InterPro" id="IPR033659">
    <property type="entry name" value="Ferrochelatase_N"/>
</dbReference>
<evidence type="ECO:0000256" key="1">
    <source>
        <dbReference type="ARBA" id="ARBA00004744"/>
    </source>
</evidence>
<dbReference type="InterPro" id="IPR001015">
    <property type="entry name" value="Ferrochelatase"/>
</dbReference>
<protein>
    <recommendedName>
        <fullName evidence="7">Coproporphyrin III ferrochelatase</fullName>
        <ecNumber evidence="7">4.99.1.9</ecNumber>
    </recommendedName>
</protein>
<comment type="catalytic activity">
    <reaction evidence="6">
        <text>Fe-coproporphyrin III + 2 H(+) = coproporphyrin III + Fe(2+)</text>
        <dbReference type="Rhea" id="RHEA:49572"/>
        <dbReference type="ChEBI" id="CHEBI:15378"/>
        <dbReference type="ChEBI" id="CHEBI:29033"/>
        <dbReference type="ChEBI" id="CHEBI:68438"/>
        <dbReference type="ChEBI" id="CHEBI:131725"/>
        <dbReference type="EC" id="4.99.1.9"/>
    </reaction>
    <physiologicalReaction direction="right-to-left" evidence="6">
        <dbReference type="Rhea" id="RHEA:49574"/>
    </physiologicalReaction>
</comment>
<name>A0AA35CPB3_9FIRM</name>
<comment type="similarity">
    <text evidence="7 8">Belongs to the ferrochelatase family.</text>
</comment>
<dbReference type="HAMAP" id="MF_00323">
    <property type="entry name" value="Ferrochelatase"/>
    <property type="match status" value="1"/>
</dbReference>
<evidence type="ECO:0000256" key="8">
    <source>
        <dbReference type="RuleBase" id="RU000607"/>
    </source>
</evidence>
<dbReference type="PROSITE" id="PS00534">
    <property type="entry name" value="FERROCHELATASE"/>
    <property type="match status" value="1"/>
</dbReference>
<keyword evidence="2 7" id="KW-0408">Iron</keyword>
<dbReference type="CDD" id="cd00419">
    <property type="entry name" value="Ferrochelatase_C"/>
    <property type="match status" value="1"/>
</dbReference>
<feature type="binding site" evidence="7">
    <location>
        <position position="55"/>
    </location>
    <ligand>
        <name>Fe-coproporphyrin III</name>
        <dbReference type="ChEBI" id="CHEBI:68438"/>
    </ligand>
</feature>
<dbReference type="NCBIfam" id="TIGR00109">
    <property type="entry name" value="hemH"/>
    <property type="match status" value="1"/>
</dbReference>
<feature type="binding site" evidence="7">
    <location>
        <position position="263"/>
    </location>
    <ligand>
        <name>Fe(2+)</name>
        <dbReference type="ChEBI" id="CHEBI:29033"/>
    </ligand>
</feature>
<evidence type="ECO:0000256" key="4">
    <source>
        <dbReference type="ARBA" id="ARBA00023239"/>
    </source>
</evidence>
<feature type="binding site" evidence="7">
    <location>
        <begin position="47"/>
        <end position="48"/>
    </location>
    <ligand>
        <name>Fe-coproporphyrin III</name>
        <dbReference type="ChEBI" id="CHEBI:68438"/>
    </ligand>
</feature>
<dbReference type="GO" id="GO:0006783">
    <property type="term" value="P:heme biosynthetic process"/>
    <property type="evidence" value="ECO:0007669"/>
    <property type="project" value="UniProtKB-UniRule"/>
</dbReference>
<dbReference type="PANTHER" id="PTHR11108">
    <property type="entry name" value="FERROCHELATASE"/>
    <property type="match status" value="1"/>
</dbReference>
<dbReference type="GO" id="GO:0004325">
    <property type="term" value="F:ferrochelatase activity"/>
    <property type="evidence" value="ECO:0007669"/>
    <property type="project" value="UniProtKB-UniRule"/>
</dbReference>
<dbReference type="EMBL" id="AP025628">
    <property type="protein sequence ID" value="BDG62308.1"/>
    <property type="molecule type" value="Genomic_DNA"/>
</dbReference>
<dbReference type="InterPro" id="IPR033644">
    <property type="entry name" value="Ferrochelatase_C"/>
</dbReference>
<evidence type="ECO:0000313" key="10">
    <source>
        <dbReference type="Proteomes" id="UP001163687"/>
    </source>
</evidence>
<dbReference type="AlphaFoldDB" id="A0AA35CPB3"/>
<keyword evidence="7" id="KW-0479">Metal-binding</keyword>
<sequence length="311" mass="34104">MPQQVAQEAVLLMAFGGPESLDEVPGFVTRLTGRKLPPPALAAVVDRYRLVGGRSPLPETTRAQARALEAELARRNRPVPVRAGFQFSDPDLAAVVRDLIAGGAHRIAAITMAPYRSQHSTAAYETTVRKAVEEQGAGAEIVFAPDWYLHPRYLDALEELLRESLAQVAAEERDRVPVIFSAHSLPVEYVEKGDPYPQQFEATALALAERLGLDHWRLAYQSKSGPGGEWLGPEVEEVLEEFARAGARTVVVDPIGFTVDHLETLYDNDVVHRRKAEELGLRFIRTACPNTRPTFIAALADLAEAALGGKR</sequence>
<dbReference type="PANTHER" id="PTHR11108:SF1">
    <property type="entry name" value="FERROCHELATASE, MITOCHONDRIAL"/>
    <property type="match status" value="1"/>
</dbReference>
<feature type="binding site" evidence="7">
    <location>
        <position position="183"/>
    </location>
    <ligand>
        <name>Fe(2+)</name>
        <dbReference type="ChEBI" id="CHEBI:29033"/>
    </ligand>
</feature>
<comment type="pathway">
    <text evidence="1 7 8">Porphyrin-containing compound metabolism; protoheme biosynthesis.</text>
</comment>
<evidence type="ECO:0000313" key="9">
    <source>
        <dbReference type="EMBL" id="BDG62308.1"/>
    </source>
</evidence>